<dbReference type="Proteomes" id="UP000295604">
    <property type="component" value="Unassembled WGS sequence"/>
</dbReference>
<dbReference type="EMBL" id="QAPF01000050">
    <property type="protein sequence ID" value="TEA19228.1"/>
    <property type="molecule type" value="Genomic_DNA"/>
</dbReference>
<sequence length="560" mass="63485">MEAPADPQSASVLNKVPLEVMLRITAYLTTPDLGRLRLACRAIEQSLFNIFAREFFTKRQFMLTEDSLQAFVDMSQSRMSDCIDHVIIGLNGFKEVSRNDNAALHNAYRRAHADHITLVSSGQDIMMLTEAFRNLKNLRTVGIRDYHSRERANRDPNSSWASYGATTLQRETGVDLLRHSSEDYANKVVITLFTALGMADARPKAFELLRKRHCVPTDNAFNLYTKYLKPKVIPVLQSIESLVLVANVNRGPSRRVSTPGRRDIVHDYLLRQFLGHFINLKHLRINFYSTGISDEDDRFLTWLASVPPPSTPSSAVVTPGGLLSNGLLAPVPFVDFKLEELNLGFCEMHPKRLMELCRKFAPTLRSLELYRVSLIYQRPDNAAADTNQRGHSKVNLWAKTLRALRELQCLNLDHVMVGLPSQRNDYHTTRCGFRQLQPQSETQPPGHAQHKPKCQCNDCIPTVSTMKYTGIDWKGFVEDMAVCVKLEQPPSFADENGSDNGEHEDDDDEVDSDDEDDDLLDMLDDDLMLMAGYYPEDVMDTLDDLEDMIMMDSMGHVQDP</sequence>
<dbReference type="CDD" id="cd09917">
    <property type="entry name" value="F-box_SF"/>
    <property type="match status" value="1"/>
</dbReference>
<evidence type="ECO:0000313" key="4">
    <source>
        <dbReference type="Proteomes" id="UP000295604"/>
    </source>
</evidence>
<gene>
    <name evidence="3" type="ORF">C8034_v010303</name>
</gene>
<dbReference type="PROSITE" id="PS50181">
    <property type="entry name" value="FBOX"/>
    <property type="match status" value="1"/>
</dbReference>
<evidence type="ECO:0000256" key="1">
    <source>
        <dbReference type="SAM" id="MobiDB-lite"/>
    </source>
</evidence>
<dbReference type="AlphaFoldDB" id="A0A4R8TLP9"/>
<evidence type="ECO:0000259" key="2">
    <source>
        <dbReference type="PROSITE" id="PS50181"/>
    </source>
</evidence>
<keyword evidence="4" id="KW-1185">Reference proteome</keyword>
<accession>A0A4R8TLP9</accession>
<reference evidence="3 4" key="1">
    <citation type="submission" date="2018-11" db="EMBL/GenBank/DDBJ databases">
        <title>Genome sequence and assembly of Colletotrichum sidae.</title>
        <authorList>
            <person name="Gan P."/>
            <person name="Shirasu K."/>
        </authorList>
    </citation>
    <scope>NUCLEOTIDE SEQUENCE [LARGE SCALE GENOMIC DNA]</scope>
    <source>
        <strain evidence="3 4">CBS 518.97</strain>
    </source>
</reference>
<comment type="caution">
    <text evidence="3">The sequence shown here is derived from an EMBL/GenBank/DDBJ whole genome shotgun (WGS) entry which is preliminary data.</text>
</comment>
<feature type="region of interest" description="Disordered" evidence="1">
    <location>
        <begin position="490"/>
        <end position="519"/>
    </location>
</feature>
<organism evidence="3 4">
    <name type="scientific">Colletotrichum sidae</name>
    <dbReference type="NCBI Taxonomy" id="1347389"/>
    <lineage>
        <taxon>Eukaryota</taxon>
        <taxon>Fungi</taxon>
        <taxon>Dikarya</taxon>
        <taxon>Ascomycota</taxon>
        <taxon>Pezizomycotina</taxon>
        <taxon>Sordariomycetes</taxon>
        <taxon>Hypocreomycetidae</taxon>
        <taxon>Glomerellales</taxon>
        <taxon>Glomerellaceae</taxon>
        <taxon>Colletotrichum</taxon>
        <taxon>Colletotrichum orbiculare species complex</taxon>
    </lineage>
</organism>
<protein>
    <recommendedName>
        <fullName evidence="2">F-box domain-containing protein</fullName>
    </recommendedName>
</protein>
<evidence type="ECO:0000313" key="3">
    <source>
        <dbReference type="EMBL" id="TEA19228.1"/>
    </source>
</evidence>
<feature type="compositionally biased region" description="Acidic residues" evidence="1">
    <location>
        <begin position="502"/>
        <end position="519"/>
    </location>
</feature>
<feature type="domain" description="F-box" evidence="2">
    <location>
        <begin position="10"/>
        <end position="59"/>
    </location>
</feature>
<dbReference type="SUPFAM" id="SSF52047">
    <property type="entry name" value="RNI-like"/>
    <property type="match status" value="1"/>
</dbReference>
<name>A0A4R8TLP9_9PEZI</name>
<proteinExistence type="predicted"/>
<dbReference type="InterPro" id="IPR001810">
    <property type="entry name" value="F-box_dom"/>
</dbReference>